<evidence type="ECO:0000256" key="4">
    <source>
        <dbReference type="PIRNR" id="PIRNR036492"/>
    </source>
</evidence>
<dbReference type="InterPro" id="IPR012394">
    <property type="entry name" value="Aldehyde_DH_NAD(P)"/>
</dbReference>
<dbReference type="PANTHER" id="PTHR43570">
    <property type="entry name" value="ALDEHYDE DEHYDROGENASE"/>
    <property type="match status" value="1"/>
</dbReference>
<dbReference type="CDD" id="cd07134">
    <property type="entry name" value="ALDH_AlkH-like"/>
    <property type="match status" value="1"/>
</dbReference>
<evidence type="ECO:0000256" key="3">
    <source>
        <dbReference type="ARBA" id="ARBA00023027"/>
    </source>
</evidence>
<dbReference type="Proteomes" id="UP001595805">
    <property type="component" value="Unassembled WGS sequence"/>
</dbReference>
<dbReference type="PROSITE" id="PS00070">
    <property type="entry name" value="ALDEHYDE_DEHYDR_CYS"/>
    <property type="match status" value="1"/>
</dbReference>
<dbReference type="EMBL" id="JBHRZS010000006">
    <property type="protein sequence ID" value="MFC3880167.1"/>
    <property type="molecule type" value="Genomic_DNA"/>
</dbReference>
<feature type="domain" description="Aldehyde dehydrogenase" evidence="7">
    <location>
        <begin position="8"/>
        <end position="444"/>
    </location>
</feature>
<dbReference type="InterPro" id="IPR016163">
    <property type="entry name" value="Ald_DH_C"/>
</dbReference>
<dbReference type="InterPro" id="IPR015590">
    <property type="entry name" value="Aldehyde_DH_dom"/>
</dbReference>
<gene>
    <name evidence="8" type="ORF">ACFOSV_08265</name>
</gene>
<reference evidence="9" key="1">
    <citation type="journal article" date="2019" name="Int. J. Syst. Evol. Microbiol.">
        <title>The Global Catalogue of Microorganisms (GCM) 10K type strain sequencing project: providing services to taxonomists for standard genome sequencing and annotation.</title>
        <authorList>
            <consortium name="The Broad Institute Genomics Platform"/>
            <consortium name="The Broad Institute Genome Sequencing Center for Infectious Disease"/>
            <person name="Wu L."/>
            <person name="Ma J."/>
        </authorList>
    </citation>
    <scope>NUCLEOTIDE SEQUENCE [LARGE SCALE GENOMIC DNA]</scope>
    <source>
        <strain evidence="9">CCUG 60523</strain>
    </source>
</reference>
<name>A0ABV8ATJ0_9BACT</name>
<evidence type="ECO:0000256" key="2">
    <source>
        <dbReference type="ARBA" id="ARBA00023002"/>
    </source>
</evidence>
<evidence type="ECO:0000313" key="8">
    <source>
        <dbReference type="EMBL" id="MFC3880167.1"/>
    </source>
</evidence>
<keyword evidence="2 4" id="KW-0560">Oxidoreductase</keyword>
<organism evidence="8 9">
    <name type="scientific">Algoriphagus namhaensis</name>
    <dbReference type="NCBI Taxonomy" id="915353"/>
    <lineage>
        <taxon>Bacteria</taxon>
        <taxon>Pseudomonadati</taxon>
        <taxon>Bacteroidota</taxon>
        <taxon>Cytophagia</taxon>
        <taxon>Cytophagales</taxon>
        <taxon>Cyclobacteriaceae</taxon>
        <taxon>Algoriphagus</taxon>
    </lineage>
</organism>
<keyword evidence="9" id="KW-1185">Reference proteome</keyword>
<dbReference type="InterPro" id="IPR016161">
    <property type="entry name" value="Ald_DH/histidinol_DH"/>
</dbReference>
<dbReference type="PANTHER" id="PTHR43570:SF20">
    <property type="entry name" value="ALDEHYDE DEHYDROGENASE ALDX-RELATED"/>
    <property type="match status" value="1"/>
</dbReference>
<dbReference type="Pfam" id="PF00171">
    <property type="entry name" value="Aldedh"/>
    <property type="match status" value="1"/>
</dbReference>
<dbReference type="RefSeq" id="WP_377905284.1">
    <property type="nucleotide sequence ID" value="NZ_JBHRZS010000006.1"/>
</dbReference>
<comment type="similarity">
    <text evidence="1 4 6">Belongs to the aldehyde dehydrogenase family.</text>
</comment>
<dbReference type="Gene3D" id="3.40.605.10">
    <property type="entry name" value="Aldehyde Dehydrogenase, Chain A, domain 1"/>
    <property type="match status" value="1"/>
</dbReference>
<protein>
    <recommendedName>
        <fullName evidence="4">Aldehyde dehydrogenase</fullName>
    </recommendedName>
</protein>
<feature type="active site" evidence="5">
    <location>
        <position position="220"/>
    </location>
</feature>
<evidence type="ECO:0000259" key="7">
    <source>
        <dbReference type="Pfam" id="PF00171"/>
    </source>
</evidence>
<dbReference type="InterPro" id="IPR016162">
    <property type="entry name" value="Ald_DH_N"/>
</dbReference>
<accession>A0ABV8ATJ0</accession>
<dbReference type="PROSITE" id="PS00687">
    <property type="entry name" value="ALDEHYDE_DEHYDR_GLU"/>
    <property type="match status" value="1"/>
</dbReference>
<comment type="caution">
    <text evidence="8">The sequence shown here is derived from an EMBL/GenBank/DDBJ whole genome shotgun (WGS) entry which is preliminary data.</text>
</comment>
<dbReference type="PIRSF" id="PIRSF036492">
    <property type="entry name" value="ALDH"/>
    <property type="match status" value="1"/>
</dbReference>
<evidence type="ECO:0000256" key="6">
    <source>
        <dbReference type="RuleBase" id="RU003345"/>
    </source>
</evidence>
<dbReference type="InterPro" id="IPR016160">
    <property type="entry name" value="Ald_DH_CS_CYS"/>
</dbReference>
<sequence>MLSLSSTHLDREEINQVFKKQKATALAWRKSSHAERSDRLKKLRTWILNHKADIRTAVAADFKKPVAEVDLSEIFPVTSEIKHTLAHLKSWMKGKSVSTPLPMLGTQGRVIPEAKGVSLIIAPWNYPFNLAIGPLVSALAAGCTAIIKPSEMTPHTSKLIEKLIQEVFKEDEVAVFQGDASVSQALLELPFDHIFFTGSPQVGKIVMKAAAEHLTSVTLELGGKSPAIIQKGASLKDAAGKLVVGKYLNCGQTCVAPDYILVHQEDRDTLLDEMKVFIQKAYDPDFKGIEATPDYARIVNDKHYERLISLMTDAQDKGAILAFGGNYDPHTRYIEPCILNDVTMDMKVMEEEIFGPILPIMTYENLDEAIALVNSLPKPLALYFFGEDGAAKNQVLSETSSGNAVINDCVLHFLHNDLPFGGVNNSGIGKAHGYYGFLAFSNEKGILTQRVGTTSSTLLNPPYGTRTKQILSTLIKWF</sequence>
<dbReference type="InterPro" id="IPR029510">
    <property type="entry name" value="Ald_DH_CS_GLU"/>
</dbReference>
<evidence type="ECO:0000313" key="9">
    <source>
        <dbReference type="Proteomes" id="UP001595805"/>
    </source>
</evidence>
<dbReference type="Gene3D" id="3.40.309.10">
    <property type="entry name" value="Aldehyde Dehydrogenase, Chain A, domain 2"/>
    <property type="match status" value="1"/>
</dbReference>
<proteinExistence type="inferred from homology"/>
<dbReference type="SUPFAM" id="SSF53720">
    <property type="entry name" value="ALDH-like"/>
    <property type="match status" value="1"/>
</dbReference>
<keyword evidence="3" id="KW-0520">NAD</keyword>
<evidence type="ECO:0000256" key="1">
    <source>
        <dbReference type="ARBA" id="ARBA00009986"/>
    </source>
</evidence>
<evidence type="ECO:0000256" key="5">
    <source>
        <dbReference type="PROSITE-ProRule" id="PRU10007"/>
    </source>
</evidence>